<protein>
    <recommendedName>
        <fullName evidence="2">HTH merR-type domain-containing protein</fullName>
    </recommendedName>
</protein>
<comment type="caution">
    <text evidence="1">The sequence shown here is derived from an EMBL/GenBank/DDBJ whole genome shotgun (WGS) entry which is preliminary data.</text>
</comment>
<dbReference type="Gene3D" id="1.10.3290.10">
    <property type="entry name" value="Fido-like domain"/>
    <property type="match status" value="1"/>
</dbReference>
<accession>A0A0F9EUS4</accession>
<dbReference type="EMBL" id="LAZR01023654">
    <property type="protein sequence ID" value="KKL77764.1"/>
    <property type="molecule type" value="Genomic_DNA"/>
</dbReference>
<reference evidence="1" key="1">
    <citation type="journal article" date="2015" name="Nature">
        <title>Complex archaea that bridge the gap between prokaryotes and eukaryotes.</title>
        <authorList>
            <person name="Spang A."/>
            <person name="Saw J.H."/>
            <person name="Jorgensen S.L."/>
            <person name="Zaremba-Niedzwiedzka K."/>
            <person name="Martijn J."/>
            <person name="Lind A.E."/>
            <person name="van Eijk R."/>
            <person name="Schleper C."/>
            <person name="Guy L."/>
            <person name="Ettema T.J."/>
        </authorList>
    </citation>
    <scope>NUCLEOTIDE SEQUENCE</scope>
</reference>
<evidence type="ECO:0000313" key="1">
    <source>
        <dbReference type="EMBL" id="KKL77764.1"/>
    </source>
</evidence>
<dbReference type="InterPro" id="IPR036597">
    <property type="entry name" value="Fido-like_dom_sf"/>
</dbReference>
<organism evidence="1">
    <name type="scientific">marine sediment metagenome</name>
    <dbReference type="NCBI Taxonomy" id="412755"/>
    <lineage>
        <taxon>unclassified sequences</taxon>
        <taxon>metagenomes</taxon>
        <taxon>ecological metagenomes</taxon>
    </lineage>
</organism>
<dbReference type="AlphaFoldDB" id="A0A0F9EUS4"/>
<evidence type="ECO:0008006" key="2">
    <source>
        <dbReference type="Google" id="ProtNLM"/>
    </source>
</evidence>
<gene>
    <name evidence="1" type="ORF">LCGC14_2031610</name>
</gene>
<sequence length="97" mass="10996">MMTLRQFSAEPSTIPTITRWYLADLSKAQGKQKLFTHQSLQKLKILREHALIESAISSNRIEGINVDQSRINTLILGKPLLKGRGPGEVWRKRGNTL</sequence>
<proteinExistence type="predicted"/>
<name>A0A0F9EUS4_9ZZZZ</name>